<sequence length="255" mass="29187">MSAMSDSRSEQSTEPEGDELETLSWYHGDLSRHKAEALLMSNGQKGSYLLRDCYEGPGCLALSVRADDSVKHFQVTRKDKCYTFGFQEFSSLREFIHHFANQPLVGSETGCLIIMEFPYPREVEEPCVYEPVLVHTAMHTGMTAKDLVASAPSLGTKEGFLVKQGAIFKSWKTRWFTLNRNELKYFKNKLSVEPIRTLDLRACSAVQADFSRKRINCFCMVFPERTFYMCAFTGMEAEEWITILSWKLSHIQKSP</sequence>
<dbReference type="OrthoDB" id="185175at2759"/>
<accession>A0A3B3R3B5</accession>
<keyword evidence="2 3" id="KW-0727">SH2 domain</keyword>
<dbReference type="InterPro" id="IPR036860">
    <property type="entry name" value="SH2_dom_sf"/>
</dbReference>
<evidence type="ECO:0000256" key="4">
    <source>
        <dbReference type="SAM" id="MobiDB-lite"/>
    </source>
</evidence>
<dbReference type="Gene3D" id="2.30.29.30">
    <property type="entry name" value="Pleckstrin-homology domain (PH domain)/Phosphotyrosine-binding domain (PTB)"/>
    <property type="match status" value="1"/>
</dbReference>
<evidence type="ECO:0000313" key="8">
    <source>
        <dbReference type="Proteomes" id="UP000261540"/>
    </source>
</evidence>
<evidence type="ECO:0000259" key="5">
    <source>
        <dbReference type="PROSITE" id="PS50001"/>
    </source>
</evidence>
<dbReference type="PANTHER" id="PTHR14336:SF15">
    <property type="entry name" value="DUAL ADAPTER FOR PHOSPHOTYROSINE AND 3-PHOSPHOTYROSINE AND 3-PHOSPHOINOSITIDE"/>
    <property type="match status" value="1"/>
</dbReference>
<dbReference type="SMART" id="SM00252">
    <property type="entry name" value="SH2"/>
    <property type="match status" value="1"/>
</dbReference>
<dbReference type="AlphaFoldDB" id="A0A3B3R3B5"/>
<dbReference type="PROSITE" id="PS50003">
    <property type="entry name" value="PH_DOMAIN"/>
    <property type="match status" value="1"/>
</dbReference>
<feature type="compositionally biased region" description="Polar residues" evidence="4">
    <location>
        <begin position="1"/>
        <end position="12"/>
    </location>
</feature>
<feature type="domain" description="PH" evidence="6">
    <location>
        <begin position="154"/>
        <end position="249"/>
    </location>
</feature>
<evidence type="ECO:0000256" key="1">
    <source>
        <dbReference type="ARBA" id="ARBA00022553"/>
    </source>
</evidence>
<dbReference type="FunFam" id="2.30.29.30:FF:000229">
    <property type="entry name" value="Dual adapter for phosphotyrosine and 3-phosphotyrosine and 3-phosphoinositide"/>
    <property type="match status" value="1"/>
</dbReference>
<dbReference type="PANTHER" id="PTHR14336">
    <property type="entry name" value="TANDEM PH DOMAIN CONTAINING PROTEIN"/>
    <property type="match status" value="1"/>
</dbReference>
<evidence type="ECO:0000256" key="2">
    <source>
        <dbReference type="ARBA" id="ARBA00022999"/>
    </source>
</evidence>
<feature type="domain" description="SH2" evidence="5">
    <location>
        <begin position="25"/>
        <end position="119"/>
    </location>
</feature>
<dbReference type="Proteomes" id="UP000261540">
    <property type="component" value="Unplaced"/>
</dbReference>
<protein>
    <submittedName>
        <fullName evidence="7">Dual adaptor of phosphotyrosine and 3-phosphoinositides 1</fullName>
    </submittedName>
</protein>
<proteinExistence type="predicted"/>
<dbReference type="STRING" id="1676925.ENSPKIP00000013252"/>
<dbReference type="Ensembl" id="ENSPKIT00000037671.1">
    <property type="protein sequence ID" value="ENSPKIP00000013252.1"/>
    <property type="gene ID" value="ENSPKIG00000000754.1"/>
</dbReference>
<dbReference type="Gene3D" id="3.30.505.10">
    <property type="entry name" value="SH2 domain"/>
    <property type="match status" value="1"/>
</dbReference>
<dbReference type="CDD" id="cd10573">
    <property type="entry name" value="PH_DAPP1"/>
    <property type="match status" value="1"/>
</dbReference>
<dbReference type="InterPro" id="IPR001849">
    <property type="entry name" value="PH_domain"/>
</dbReference>
<evidence type="ECO:0000313" key="7">
    <source>
        <dbReference type="Ensembl" id="ENSPKIP00000013252.1"/>
    </source>
</evidence>
<dbReference type="Pfam" id="PF00017">
    <property type="entry name" value="SH2"/>
    <property type="match status" value="1"/>
</dbReference>
<feature type="region of interest" description="Disordered" evidence="4">
    <location>
        <begin position="1"/>
        <end position="20"/>
    </location>
</feature>
<reference evidence="7" key="1">
    <citation type="submission" date="2025-08" db="UniProtKB">
        <authorList>
            <consortium name="Ensembl"/>
        </authorList>
    </citation>
    <scope>IDENTIFICATION</scope>
</reference>
<dbReference type="PRINTS" id="PR00401">
    <property type="entry name" value="SH2DOMAIN"/>
</dbReference>
<name>A0A3B3R3B5_9TELE</name>
<dbReference type="PROSITE" id="PS50001">
    <property type="entry name" value="SH2"/>
    <property type="match status" value="1"/>
</dbReference>
<dbReference type="Pfam" id="PF00169">
    <property type="entry name" value="PH"/>
    <property type="match status" value="1"/>
</dbReference>
<reference evidence="7" key="2">
    <citation type="submission" date="2025-09" db="UniProtKB">
        <authorList>
            <consortium name="Ensembl"/>
        </authorList>
    </citation>
    <scope>IDENTIFICATION</scope>
</reference>
<keyword evidence="1" id="KW-0597">Phosphoprotein</keyword>
<dbReference type="SUPFAM" id="SSF50729">
    <property type="entry name" value="PH domain-like"/>
    <property type="match status" value="1"/>
</dbReference>
<dbReference type="GeneTree" id="ENSGT00910000144274"/>
<keyword evidence="8" id="KW-1185">Reference proteome</keyword>
<dbReference type="InterPro" id="IPR000980">
    <property type="entry name" value="SH2"/>
</dbReference>
<organism evidence="7 8">
    <name type="scientific">Paramormyrops kingsleyae</name>
    <dbReference type="NCBI Taxonomy" id="1676925"/>
    <lineage>
        <taxon>Eukaryota</taxon>
        <taxon>Metazoa</taxon>
        <taxon>Chordata</taxon>
        <taxon>Craniata</taxon>
        <taxon>Vertebrata</taxon>
        <taxon>Euteleostomi</taxon>
        <taxon>Actinopterygii</taxon>
        <taxon>Neopterygii</taxon>
        <taxon>Teleostei</taxon>
        <taxon>Osteoglossocephala</taxon>
        <taxon>Osteoglossomorpha</taxon>
        <taxon>Osteoglossiformes</taxon>
        <taxon>Mormyridae</taxon>
        <taxon>Paramormyrops</taxon>
    </lineage>
</organism>
<evidence type="ECO:0000256" key="3">
    <source>
        <dbReference type="PROSITE-ProRule" id="PRU00191"/>
    </source>
</evidence>
<dbReference type="InterPro" id="IPR011993">
    <property type="entry name" value="PH-like_dom_sf"/>
</dbReference>
<gene>
    <name evidence="7" type="primary">DAPP1</name>
</gene>
<dbReference type="SMART" id="SM00233">
    <property type="entry name" value="PH"/>
    <property type="match status" value="1"/>
</dbReference>
<evidence type="ECO:0000259" key="6">
    <source>
        <dbReference type="PROSITE" id="PS50003"/>
    </source>
</evidence>
<dbReference type="SUPFAM" id="SSF55550">
    <property type="entry name" value="SH2 domain"/>
    <property type="match status" value="1"/>
</dbReference>
<dbReference type="InterPro" id="IPR051707">
    <property type="entry name" value="PI-Interact_SigTrans_Reg"/>
</dbReference>